<dbReference type="Gene3D" id="3.40.50.620">
    <property type="entry name" value="HUPs"/>
    <property type="match status" value="1"/>
</dbReference>
<organism evidence="3 4">
    <name type="scientific">Lutibacter maritimus</name>
    <dbReference type="NCBI Taxonomy" id="593133"/>
    <lineage>
        <taxon>Bacteria</taxon>
        <taxon>Pseudomonadati</taxon>
        <taxon>Bacteroidota</taxon>
        <taxon>Flavobacteriia</taxon>
        <taxon>Flavobacteriales</taxon>
        <taxon>Flavobacteriaceae</taxon>
        <taxon>Lutibacter</taxon>
    </lineage>
</organism>
<reference evidence="4" key="1">
    <citation type="submission" date="2016-10" db="EMBL/GenBank/DDBJ databases">
        <authorList>
            <person name="Varghese N."/>
            <person name="Submissions S."/>
        </authorList>
    </citation>
    <scope>NUCLEOTIDE SEQUENCE [LARGE SCALE GENOMIC DNA]</scope>
    <source>
        <strain evidence="4">DSM 24450</strain>
    </source>
</reference>
<dbReference type="CDD" id="cd01714">
    <property type="entry name" value="ETF_beta"/>
    <property type="match status" value="1"/>
</dbReference>
<dbReference type="STRING" id="593133.SAMN04488006_2987"/>
<evidence type="ECO:0000259" key="2">
    <source>
        <dbReference type="SMART" id="SM00893"/>
    </source>
</evidence>
<keyword evidence="1" id="KW-0249">Electron transport</keyword>
<accession>A0A1I6SF29</accession>
<dbReference type="SUPFAM" id="SSF52402">
    <property type="entry name" value="Adenine nucleotide alpha hydrolases-like"/>
    <property type="match status" value="1"/>
</dbReference>
<dbReference type="Proteomes" id="UP000199312">
    <property type="component" value="Unassembled WGS sequence"/>
</dbReference>
<proteinExistence type="predicted"/>
<keyword evidence="4" id="KW-1185">Reference proteome</keyword>
<dbReference type="PIRSF" id="PIRSF000090">
    <property type="entry name" value="Beta-ETF"/>
    <property type="match status" value="1"/>
</dbReference>
<dbReference type="AlphaFoldDB" id="A0A1I6SF29"/>
<dbReference type="SMART" id="SM00893">
    <property type="entry name" value="ETF"/>
    <property type="match status" value="1"/>
</dbReference>
<dbReference type="GO" id="GO:0009055">
    <property type="term" value="F:electron transfer activity"/>
    <property type="evidence" value="ECO:0007669"/>
    <property type="project" value="InterPro"/>
</dbReference>
<dbReference type="EMBL" id="FOZP01000008">
    <property type="protein sequence ID" value="SFS75328.1"/>
    <property type="molecule type" value="Genomic_DNA"/>
</dbReference>
<dbReference type="InterPro" id="IPR014730">
    <property type="entry name" value="ETF_a/b_N"/>
</dbReference>
<dbReference type="Pfam" id="PF01012">
    <property type="entry name" value="ETF"/>
    <property type="match status" value="1"/>
</dbReference>
<evidence type="ECO:0000313" key="3">
    <source>
        <dbReference type="EMBL" id="SFS75328.1"/>
    </source>
</evidence>
<dbReference type="PANTHER" id="PTHR21294">
    <property type="entry name" value="ELECTRON TRANSFER FLAVOPROTEIN BETA-SUBUNIT"/>
    <property type="match status" value="1"/>
</dbReference>
<dbReference type="InterPro" id="IPR033948">
    <property type="entry name" value="ETF_beta_N"/>
</dbReference>
<feature type="domain" description="Electron transfer flavoprotein alpha/beta-subunit N-terminal" evidence="2">
    <location>
        <begin position="38"/>
        <end position="226"/>
    </location>
</feature>
<gene>
    <name evidence="3" type="ORF">SAMN04488006_2987</name>
</gene>
<keyword evidence="1" id="KW-0813">Transport</keyword>
<evidence type="ECO:0000256" key="1">
    <source>
        <dbReference type="ARBA" id="ARBA00022982"/>
    </source>
</evidence>
<dbReference type="InterPro" id="IPR014729">
    <property type="entry name" value="Rossmann-like_a/b/a_fold"/>
</dbReference>
<sequence>MFNTNTTKYLNMRPLKIVVLAKQVPDTRHVGPDAMKPDGTVNRGKLSTVFNPDDLHALELALNIKDRIPGTEITILTMGPPKAADIIREGYYRGVDFGVMISDRRFGGADTLATSYTLAKGIEKLAPFDLIVGGRQAIDGDTAQVGPQCADKLNLPQVTYVEEILEIKEDEIIARRRLEKGIEVVSAPFPCLMTVHGSSPACRSRHAKRVMKYKYARSATELRSADEFMIDLHTKRPHLTIPEWNVEDINADVEKIGLSGSPTKVKSVENIVLTANEAKLLNDSDADIEMMIKELIEHHTIG</sequence>
<dbReference type="InterPro" id="IPR012255">
    <property type="entry name" value="ETF_b"/>
</dbReference>
<evidence type="ECO:0000313" key="4">
    <source>
        <dbReference type="Proteomes" id="UP000199312"/>
    </source>
</evidence>
<name>A0A1I6SF29_9FLAO</name>
<dbReference type="PANTHER" id="PTHR21294:SF17">
    <property type="entry name" value="PROTEIN FIXA"/>
    <property type="match status" value="1"/>
</dbReference>
<protein>
    <submittedName>
        <fullName evidence="3">Electron transfer flavoprotein beta subunit</fullName>
    </submittedName>
</protein>